<dbReference type="EMBL" id="HBGK01052982">
    <property type="protein sequence ID" value="CAD9312149.1"/>
    <property type="molecule type" value="Transcribed_RNA"/>
</dbReference>
<dbReference type="InterPro" id="IPR006620">
    <property type="entry name" value="Pro_4_hyd_alph"/>
</dbReference>
<dbReference type="GO" id="GO:0004656">
    <property type="term" value="F:procollagen-proline 4-dioxygenase activity"/>
    <property type="evidence" value="ECO:0007669"/>
    <property type="project" value="TreeGrafter"/>
</dbReference>
<dbReference type="Gene3D" id="2.60.120.620">
    <property type="entry name" value="q2cbj1_9rhob like domain"/>
    <property type="match status" value="1"/>
</dbReference>
<evidence type="ECO:0000256" key="4">
    <source>
        <dbReference type="ARBA" id="ARBA00023002"/>
    </source>
</evidence>
<dbReference type="PANTHER" id="PTHR10869:SF226">
    <property type="entry name" value="PROLYL 4-HYDROXYLASE ALPHA SUBUNIT DOMAIN-CONTAINING PROTEIN"/>
    <property type="match status" value="1"/>
</dbReference>
<dbReference type="InterPro" id="IPR045054">
    <property type="entry name" value="P4HA-like"/>
</dbReference>
<evidence type="ECO:0000256" key="3">
    <source>
        <dbReference type="ARBA" id="ARBA00022964"/>
    </source>
</evidence>
<protein>
    <recommendedName>
        <fullName evidence="7">Fe2OG dioxygenase domain-containing protein</fullName>
    </recommendedName>
</protein>
<dbReference type="GO" id="GO:0005506">
    <property type="term" value="F:iron ion binding"/>
    <property type="evidence" value="ECO:0007669"/>
    <property type="project" value="InterPro"/>
</dbReference>
<dbReference type="Pfam" id="PF13640">
    <property type="entry name" value="2OG-FeII_Oxy_3"/>
    <property type="match status" value="1"/>
</dbReference>
<dbReference type="SMART" id="SM00702">
    <property type="entry name" value="P4Hc"/>
    <property type="match status" value="1"/>
</dbReference>
<dbReference type="PANTHER" id="PTHR10869">
    <property type="entry name" value="PROLYL 4-HYDROXYLASE ALPHA SUBUNIT"/>
    <property type="match status" value="1"/>
</dbReference>
<accession>A0A7S1YKR8</accession>
<dbReference type="GO" id="GO:0031418">
    <property type="term" value="F:L-ascorbic acid binding"/>
    <property type="evidence" value="ECO:0007669"/>
    <property type="project" value="InterPro"/>
</dbReference>
<evidence type="ECO:0000259" key="7">
    <source>
        <dbReference type="PROSITE" id="PS51471"/>
    </source>
</evidence>
<dbReference type="GO" id="GO:0005783">
    <property type="term" value="C:endoplasmic reticulum"/>
    <property type="evidence" value="ECO:0007669"/>
    <property type="project" value="TreeGrafter"/>
</dbReference>
<gene>
    <name evidence="8" type="ORF">GOCE00092_LOCUS27887</name>
</gene>
<keyword evidence="5" id="KW-0408">Iron</keyword>
<feature type="compositionally biased region" description="Acidic residues" evidence="6">
    <location>
        <begin position="200"/>
        <end position="224"/>
    </location>
</feature>
<evidence type="ECO:0000256" key="5">
    <source>
        <dbReference type="ARBA" id="ARBA00023004"/>
    </source>
</evidence>
<evidence type="ECO:0000256" key="6">
    <source>
        <dbReference type="SAM" id="MobiDB-lite"/>
    </source>
</evidence>
<feature type="domain" description="Fe2OG dioxygenase" evidence="7">
    <location>
        <begin position="84"/>
        <end position="197"/>
    </location>
</feature>
<evidence type="ECO:0000256" key="2">
    <source>
        <dbReference type="ARBA" id="ARBA00022723"/>
    </source>
</evidence>
<feature type="region of interest" description="Disordered" evidence="6">
    <location>
        <begin position="199"/>
        <end position="224"/>
    </location>
</feature>
<keyword evidence="3" id="KW-0223">Dioxygenase</keyword>
<dbReference type="InterPro" id="IPR044862">
    <property type="entry name" value="Pro_4_hyd_alph_FE2OG_OXY"/>
</dbReference>
<proteinExistence type="predicted"/>
<dbReference type="InterPro" id="IPR005123">
    <property type="entry name" value="Oxoglu/Fe-dep_dioxygenase_dom"/>
</dbReference>
<reference evidence="8" key="1">
    <citation type="submission" date="2021-01" db="EMBL/GenBank/DDBJ databases">
        <authorList>
            <person name="Corre E."/>
            <person name="Pelletier E."/>
            <person name="Niang G."/>
            <person name="Scheremetjew M."/>
            <person name="Finn R."/>
            <person name="Kale V."/>
            <person name="Holt S."/>
            <person name="Cochrane G."/>
            <person name="Meng A."/>
            <person name="Brown T."/>
            <person name="Cohen L."/>
        </authorList>
    </citation>
    <scope>NUCLEOTIDE SEQUENCE</scope>
    <source>
        <strain evidence="8">CCMP 410</strain>
    </source>
</reference>
<keyword evidence="2" id="KW-0479">Metal-binding</keyword>
<keyword evidence="4" id="KW-0560">Oxidoreductase</keyword>
<dbReference type="PROSITE" id="PS51471">
    <property type="entry name" value="FE2OG_OXY"/>
    <property type="match status" value="1"/>
</dbReference>
<organism evidence="8">
    <name type="scientific">Grammatophora oceanica</name>
    <dbReference type="NCBI Taxonomy" id="210454"/>
    <lineage>
        <taxon>Eukaryota</taxon>
        <taxon>Sar</taxon>
        <taxon>Stramenopiles</taxon>
        <taxon>Ochrophyta</taxon>
        <taxon>Bacillariophyta</taxon>
        <taxon>Fragilariophyceae</taxon>
        <taxon>Fragilariophycidae</taxon>
        <taxon>Rhabdonematales</taxon>
        <taxon>Grammatophoraceae</taxon>
        <taxon>Grammatophora</taxon>
    </lineage>
</organism>
<sequence length="224" mass="26233">MEIASREGLERSTVGLDDFIEEIDDDGVSETRTSSNTWVDREYSPIIDSIYRRAADLMRIDEALFRKRNEYDEHIDGVDDRRECAESLQLVHYNVSQEYLPHHDFGYPSHWDELKHQEQRFATLLLYLSEDMIGGQTSFPRWHNAETFEALRCEPELGKAVLFYSQLPDGNMDEYSQHAARPVFDGEKYLINLWVKDPIIPEDDADDEEEDDDDDDDEDEDDVE</sequence>
<evidence type="ECO:0000313" key="8">
    <source>
        <dbReference type="EMBL" id="CAD9312149.1"/>
    </source>
</evidence>
<comment type="cofactor">
    <cofactor evidence="1">
        <name>L-ascorbate</name>
        <dbReference type="ChEBI" id="CHEBI:38290"/>
    </cofactor>
</comment>
<evidence type="ECO:0000256" key="1">
    <source>
        <dbReference type="ARBA" id="ARBA00001961"/>
    </source>
</evidence>
<name>A0A7S1YKR8_9STRA</name>
<dbReference type="AlphaFoldDB" id="A0A7S1YKR8"/>